<accession>A0A7R9AHI2</accession>
<sequence length="272" mass="30836">MISPSSDRTFRLLDNDMVQELPEGVFGDVTFRIVTISNTALRHVHPQAILPLKDRIRMLEITNCALQDFPWEIIPQLNEWLSSLFLSNNALTYVPPLQTRNLGLFHLDGNQIAKLDSGWDIPTLMTLKMGGNPLSEMPAGFFHNMPNFEEFHCNGCNLGPTLFSGIFEMRAPRLKIIYLDENSISRVEPGAISGLPAVSVLYFMKNNISRLDEEAFYPMLRINGKLFVDVPMRTSPLEGLSLHHFIQVTAIPHVDHLEDLYSPPVDWRGDFS</sequence>
<keyword evidence="1" id="KW-0433">Leucine-rich repeat</keyword>
<evidence type="ECO:0008006" key="5">
    <source>
        <dbReference type="Google" id="ProtNLM"/>
    </source>
</evidence>
<reference evidence="3" key="1">
    <citation type="submission" date="2020-11" db="EMBL/GenBank/DDBJ databases">
        <authorList>
            <person name="Tran Van P."/>
        </authorList>
    </citation>
    <scope>NUCLEOTIDE SEQUENCE</scope>
</reference>
<evidence type="ECO:0000256" key="2">
    <source>
        <dbReference type="ARBA" id="ARBA00022737"/>
    </source>
</evidence>
<dbReference type="Pfam" id="PF13855">
    <property type="entry name" value="LRR_8"/>
    <property type="match status" value="1"/>
</dbReference>
<name>A0A7R9AHI2_9CRUS</name>
<dbReference type="PANTHER" id="PTHR45712">
    <property type="entry name" value="AGAP008170-PA"/>
    <property type="match status" value="1"/>
</dbReference>
<dbReference type="PANTHER" id="PTHR45712:SF22">
    <property type="entry name" value="INSULIN-LIKE GROWTH FACTOR-BINDING PROTEIN COMPLEX ACID LABILE SUBUNIT"/>
    <property type="match status" value="1"/>
</dbReference>
<dbReference type="EMBL" id="LR908376">
    <property type="protein sequence ID" value="CAD7254299.1"/>
    <property type="molecule type" value="Genomic_DNA"/>
</dbReference>
<organism evidence="3">
    <name type="scientific">Darwinula stevensoni</name>
    <dbReference type="NCBI Taxonomy" id="69355"/>
    <lineage>
        <taxon>Eukaryota</taxon>
        <taxon>Metazoa</taxon>
        <taxon>Ecdysozoa</taxon>
        <taxon>Arthropoda</taxon>
        <taxon>Crustacea</taxon>
        <taxon>Oligostraca</taxon>
        <taxon>Ostracoda</taxon>
        <taxon>Podocopa</taxon>
        <taxon>Podocopida</taxon>
        <taxon>Darwinulocopina</taxon>
        <taxon>Darwinuloidea</taxon>
        <taxon>Darwinulidae</taxon>
        <taxon>Darwinula</taxon>
    </lineage>
</organism>
<keyword evidence="2" id="KW-0677">Repeat</keyword>
<dbReference type="InterPro" id="IPR050333">
    <property type="entry name" value="SLRP"/>
</dbReference>
<feature type="non-terminal residue" evidence="3">
    <location>
        <position position="1"/>
    </location>
</feature>
<dbReference type="Proteomes" id="UP000677054">
    <property type="component" value="Unassembled WGS sequence"/>
</dbReference>
<evidence type="ECO:0000313" key="3">
    <source>
        <dbReference type="EMBL" id="CAD7254299.1"/>
    </source>
</evidence>
<keyword evidence="4" id="KW-1185">Reference proteome</keyword>
<dbReference type="InterPro" id="IPR001611">
    <property type="entry name" value="Leu-rich_rpt"/>
</dbReference>
<proteinExistence type="predicted"/>
<protein>
    <recommendedName>
        <fullName evidence="5">Leucine-rich repeat protein</fullName>
    </recommendedName>
</protein>
<dbReference type="OrthoDB" id="694479at2759"/>
<dbReference type="Gene3D" id="3.80.10.10">
    <property type="entry name" value="Ribonuclease Inhibitor"/>
    <property type="match status" value="1"/>
</dbReference>
<dbReference type="SUPFAM" id="SSF52058">
    <property type="entry name" value="L domain-like"/>
    <property type="match status" value="1"/>
</dbReference>
<evidence type="ECO:0000256" key="1">
    <source>
        <dbReference type="ARBA" id="ARBA00022614"/>
    </source>
</evidence>
<dbReference type="AlphaFoldDB" id="A0A7R9AHI2"/>
<dbReference type="InterPro" id="IPR032675">
    <property type="entry name" value="LRR_dom_sf"/>
</dbReference>
<dbReference type="EMBL" id="CAJPEV010008858">
    <property type="protein sequence ID" value="CAG0905448.1"/>
    <property type="molecule type" value="Genomic_DNA"/>
</dbReference>
<evidence type="ECO:0000313" key="4">
    <source>
        <dbReference type="Proteomes" id="UP000677054"/>
    </source>
</evidence>
<gene>
    <name evidence="3" type="ORF">DSTB1V02_LOCUS14045</name>
</gene>